<dbReference type="OrthoDB" id="9795543at2"/>
<comment type="similarity">
    <text evidence="2 9 14">Belongs to the glutamyl-tRNA reductase family.</text>
</comment>
<dbReference type="PANTHER" id="PTHR43013:SF1">
    <property type="entry name" value="GLUTAMYL-TRNA REDUCTASE"/>
    <property type="match status" value="1"/>
</dbReference>
<evidence type="ECO:0000313" key="18">
    <source>
        <dbReference type="EMBL" id="SMO85664.1"/>
    </source>
</evidence>
<dbReference type="FunFam" id="3.40.50.720:FF:000031">
    <property type="entry name" value="Glutamyl-tRNA reductase"/>
    <property type="match status" value="1"/>
</dbReference>
<evidence type="ECO:0000256" key="14">
    <source>
        <dbReference type="RuleBase" id="RU000584"/>
    </source>
</evidence>
<dbReference type="CDD" id="cd05213">
    <property type="entry name" value="NAD_bind_Glutamyl_tRNA_reduct"/>
    <property type="match status" value="1"/>
</dbReference>
<comment type="pathway">
    <text evidence="1 9 14">Porphyrin-containing compound metabolism; protoporphyrin-IX biosynthesis; 5-aminolevulinate from L-glutamyl-tRNA(Glu): step 1/2.</text>
</comment>
<comment type="subunit">
    <text evidence="9">Homodimer.</text>
</comment>
<comment type="catalytic activity">
    <reaction evidence="7 9 14">
        <text>(S)-4-amino-5-oxopentanoate + tRNA(Glu) + NADP(+) = L-glutamyl-tRNA(Glu) + NADPH + H(+)</text>
        <dbReference type="Rhea" id="RHEA:12344"/>
        <dbReference type="Rhea" id="RHEA-COMP:9663"/>
        <dbReference type="Rhea" id="RHEA-COMP:9680"/>
        <dbReference type="ChEBI" id="CHEBI:15378"/>
        <dbReference type="ChEBI" id="CHEBI:57501"/>
        <dbReference type="ChEBI" id="CHEBI:57783"/>
        <dbReference type="ChEBI" id="CHEBI:58349"/>
        <dbReference type="ChEBI" id="CHEBI:78442"/>
        <dbReference type="ChEBI" id="CHEBI:78520"/>
        <dbReference type="EC" id="1.2.1.70"/>
    </reaction>
</comment>
<evidence type="ECO:0000256" key="1">
    <source>
        <dbReference type="ARBA" id="ARBA00005059"/>
    </source>
</evidence>
<dbReference type="NCBIfam" id="TIGR01035">
    <property type="entry name" value="hemA"/>
    <property type="match status" value="1"/>
</dbReference>
<keyword evidence="5 9" id="KW-0560">Oxidoreductase</keyword>
<dbReference type="GO" id="GO:0008883">
    <property type="term" value="F:glutamyl-tRNA reductase activity"/>
    <property type="evidence" value="ECO:0007669"/>
    <property type="project" value="UniProtKB-UniRule"/>
</dbReference>
<feature type="domain" description="Glutamyl-tRNA reductase N-terminal" evidence="17">
    <location>
        <begin position="5"/>
        <end position="156"/>
    </location>
</feature>
<dbReference type="InterPro" id="IPR036453">
    <property type="entry name" value="GluRdtase_dimer_dom_sf"/>
</dbReference>
<feature type="site" description="Important for activity" evidence="9 13">
    <location>
        <position position="99"/>
    </location>
</feature>
<proteinExistence type="inferred from homology"/>
<evidence type="ECO:0000256" key="5">
    <source>
        <dbReference type="ARBA" id="ARBA00023002"/>
    </source>
</evidence>
<dbReference type="InterPro" id="IPR036343">
    <property type="entry name" value="GluRdtase_N_sf"/>
</dbReference>
<comment type="miscellaneous">
    <text evidence="9">During catalysis, the active site Cys acts as a nucleophile attacking the alpha-carbonyl group of tRNA-bound glutamate with the formation of a thioester intermediate between enzyme and glutamate, and the concomitant release of tRNA(Glu). The thioester intermediate is finally reduced by direct hydride transfer from NADPH, to form the product GSA.</text>
</comment>
<feature type="domain" description="Quinate/shikimate 5-dehydrogenase/glutamyl-tRNA reductase" evidence="16">
    <location>
        <begin position="172"/>
        <end position="306"/>
    </location>
</feature>
<feature type="active site" description="Nucleophile" evidence="9 10">
    <location>
        <position position="49"/>
    </location>
</feature>
<evidence type="ECO:0000256" key="13">
    <source>
        <dbReference type="PIRSR" id="PIRSR000445-4"/>
    </source>
</evidence>
<dbReference type="InterPro" id="IPR000343">
    <property type="entry name" value="4pyrrol_synth_GluRdtase"/>
</dbReference>
<dbReference type="Gene3D" id="3.40.50.720">
    <property type="entry name" value="NAD(P)-binding Rossmann-like Domain"/>
    <property type="match status" value="1"/>
</dbReference>
<evidence type="ECO:0000256" key="4">
    <source>
        <dbReference type="ARBA" id="ARBA00022857"/>
    </source>
</evidence>
<dbReference type="EC" id="1.2.1.70" evidence="3 9"/>
<evidence type="ECO:0000259" key="15">
    <source>
        <dbReference type="Pfam" id="PF00745"/>
    </source>
</evidence>
<accession>A0A521EP31</accession>
<evidence type="ECO:0000259" key="17">
    <source>
        <dbReference type="Pfam" id="PF05201"/>
    </source>
</evidence>
<evidence type="ECO:0000256" key="10">
    <source>
        <dbReference type="PIRSR" id="PIRSR000445-1"/>
    </source>
</evidence>
<evidence type="ECO:0000256" key="12">
    <source>
        <dbReference type="PIRSR" id="PIRSR000445-3"/>
    </source>
</evidence>
<dbReference type="AlphaFoldDB" id="A0A521EP31"/>
<feature type="domain" description="Tetrapyrrole biosynthesis glutamyl-tRNA reductase dimerisation" evidence="15">
    <location>
        <begin position="321"/>
        <end position="415"/>
    </location>
</feature>
<dbReference type="PROSITE" id="PS00747">
    <property type="entry name" value="GLUTR"/>
    <property type="match status" value="1"/>
</dbReference>
<dbReference type="InterPro" id="IPR036291">
    <property type="entry name" value="NAD(P)-bd_dom_sf"/>
</dbReference>
<keyword evidence="19" id="KW-1185">Reference proteome</keyword>
<evidence type="ECO:0000256" key="6">
    <source>
        <dbReference type="ARBA" id="ARBA00023244"/>
    </source>
</evidence>
<evidence type="ECO:0000256" key="8">
    <source>
        <dbReference type="ARBA" id="ARBA00068659"/>
    </source>
</evidence>
<evidence type="ECO:0000259" key="16">
    <source>
        <dbReference type="Pfam" id="PF01488"/>
    </source>
</evidence>
<dbReference type="Gene3D" id="3.30.460.30">
    <property type="entry name" value="Glutamyl-tRNA reductase, N-terminal domain"/>
    <property type="match status" value="1"/>
</dbReference>
<evidence type="ECO:0000256" key="3">
    <source>
        <dbReference type="ARBA" id="ARBA00012970"/>
    </source>
</evidence>
<feature type="binding site" evidence="9 12">
    <location>
        <begin position="189"/>
        <end position="194"/>
    </location>
    <ligand>
        <name>NADP(+)</name>
        <dbReference type="ChEBI" id="CHEBI:58349"/>
    </ligand>
</feature>
<dbReference type="Pfam" id="PF00745">
    <property type="entry name" value="GlutR_dimer"/>
    <property type="match status" value="1"/>
</dbReference>
<dbReference type="InterPro" id="IPR018214">
    <property type="entry name" value="GluRdtase_CS"/>
</dbReference>
<dbReference type="InterPro" id="IPR015896">
    <property type="entry name" value="4pyrrol_synth_GluRdtase_dimer"/>
</dbReference>
<dbReference type="GO" id="GO:0050661">
    <property type="term" value="F:NADP binding"/>
    <property type="evidence" value="ECO:0007669"/>
    <property type="project" value="InterPro"/>
</dbReference>
<protein>
    <recommendedName>
        <fullName evidence="8 9">Glutamyl-tRNA reductase</fullName>
        <shortName evidence="9">GluTR</shortName>
        <ecNumber evidence="3 9">1.2.1.70</ecNumber>
    </recommendedName>
</protein>
<dbReference type="InterPro" id="IPR015895">
    <property type="entry name" value="4pyrrol_synth_GluRdtase_N"/>
</dbReference>
<dbReference type="HAMAP" id="MF_00087">
    <property type="entry name" value="Glu_tRNA_reductase"/>
    <property type="match status" value="1"/>
</dbReference>
<sequence>MVGVLGINHKTASLDIRDLFSIAQSDIIPLSEHILSHPDLRGIVIVATCNRTEMFYSHHKANADEIRSVLLKKLHSYLKIDKDYHNCFYHFSQSKAIHHLFEVISGVDSLVIGENQIVSQIKKAYLYSTEANLTDAVLMRLFQKSFECSKRVRTETAIQQGATSIGYLAIDLCAKEFTRLTKKSVLVVGAGETGELSIRGLQKRGVTDIYVTNRTDKKALDIAEKNGITPVLFNNYKEYLYKVDIVITATDAGKYLIDKKDAEISAELRNGEKQLFIDLSVPRNIDVKVAAIPNTSLFCVDDLHSILDQHKEMREQSVENAQVIISELVEESLAWLNSRSLRPVINTITTNMQEVFATEMEGYRNHLGEHGCEKLEKYTGLLTQKYIRYLIKNLKEVTDNGSSTASLDVIDQLFKFNNASAKHE</sequence>
<dbReference type="Pfam" id="PF01488">
    <property type="entry name" value="Shikimate_DH"/>
    <property type="match status" value="1"/>
</dbReference>
<organism evidence="18 19">
    <name type="scientific">Saccharicrinis carchari</name>
    <dbReference type="NCBI Taxonomy" id="1168039"/>
    <lineage>
        <taxon>Bacteria</taxon>
        <taxon>Pseudomonadati</taxon>
        <taxon>Bacteroidota</taxon>
        <taxon>Bacteroidia</taxon>
        <taxon>Marinilabiliales</taxon>
        <taxon>Marinilabiliaceae</taxon>
        <taxon>Saccharicrinis</taxon>
    </lineage>
</organism>
<comment type="domain">
    <text evidence="9">Possesses an unusual extended V-shaped dimeric structure with each monomer consisting of three distinct domains arranged along a curved 'spinal' alpha-helix. The N-terminal catalytic domain specifically recognizes the glutamate moiety of the substrate. The second domain is the NADPH-binding domain, and the third C-terminal domain is responsible for dimerization.</text>
</comment>
<dbReference type="UniPathway" id="UPA00251">
    <property type="reaction ID" value="UER00316"/>
</dbReference>
<feature type="binding site" evidence="9 11">
    <location>
        <position position="120"/>
    </location>
    <ligand>
        <name>substrate</name>
    </ligand>
</feature>
<dbReference type="RefSeq" id="WP_142534344.1">
    <property type="nucleotide sequence ID" value="NZ_FXTB01000010.1"/>
</dbReference>
<comment type="function">
    <text evidence="9">Catalyzes the NADPH-dependent reduction of glutamyl-tRNA(Glu) to glutamate 1-semialdehyde (GSA).</text>
</comment>
<dbReference type="PANTHER" id="PTHR43013">
    <property type="entry name" value="GLUTAMYL-TRNA REDUCTASE"/>
    <property type="match status" value="1"/>
</dbReference>
<dbReference type="Pfam" id="PF05201">
    <property type="entry name" value="GlutR_N"/>
    <property type="match status" value="1"/>
</dbReference>
<evidence type="ECO:0000313" key="19">
    <source>
        <dbReference type="Proteomes" id="UP000319040"/>
    </source>
</evidence>
<feature type="binding site" evidence="9 11">
    <location>
        <begin position="48"/>
        <end position="51"/>
    </location>
    <ligand>
        <name>substrate</name>
    </ligand>
</feature>
<dbReference type="EMBL" id="FXTB01000010">
    <property type="protein sequence ID" value="SMO85664.1"/>
    <property type="molecule type" value="Genomic_DNA"/>
</dbReference>
<dbReference type="SUPFAM" id="SSF51735">
    <property type="entry name" value="NAD(P)-binding Rossmann-fold domains"/>
    <property type="match status" value="1"/>
</dbReference>
<keyword evidence="6 9" id="KW-0627">Porphyrin biosynthesis</keyword>
<dbReference type="InterPro" id="IPR006151">
    <property type="entry name" value="Shikm_DH/Glu-tRNA_Rdtase"/>
</dbReference>
<evidence type="ECO:0000256" key="9">
    <source>
        <dbReference type="HAMAP-Rule" id="MF_00087"/>
    </source>
</evidence>
<name>A0A521EP31_SACCC</name>
<feature type="binding site" evidence="9 11">
    <location>
        <position position="109"/>
    </location>
    <ligand>
        <name>substrate</name>
    </ligand>
</feature>
<keyword evidence="4 9" id="KW-0521">NADP</keyword>
<gene>
    <name evidence="9" type="primary">hemA</name>
    <name evidence="18" type="ORF">SAMN06265379_11018</name>
</gene>
<dbReference type="GO" id="GO:0019353">
    <property type="term" value="P:protoporphyrinogen IX biosynthetic process from glutamate"/>
    <property type="evidence" value="ECO:0007669"/>
    <property type="project" value="TreeGrafter"/>
</dbReference>
<dbReference type="PIRSF" id="PIRSF000445">
    <property type="entry name" value="4pyrrol_synth_GluRdtase"/>
    <property type="match status" value="1"/>
</dbReference>
<reference evidence="18 19" key="1">
    <citation type="submission" date="2017-05" db="EMBL/GenBank/DDBJ databases">
        <authorList>
            <person name="Varghese N."/>
            <person name="Submissions S."/>
        </authorList>
    </citation>
    <scope>NUCLEOTIDE SEQUENCE [LARGE SCALE GENOMIC DNA]</scope>
    <source>
        <strain evidence="18 19">DSM 27040</strain>
    </source>
</reference>
<evidence type="ECO:0000256" key="7">
    <source>
        <dbReference type="ARBA" id="ARBA00047464"/>
    </source>
</evidence>
<dbReference type="Proteomes" id="UP000319040">
    <property type="component" value="Unassembled WGS sequence"/>
</dbReference>
<dbReference type="FunFam" id="3.30.460.30:FF:000001">
    <property type="entry name" value="Glutamyl-tRNA reductase"/>
    <property type="match status" value="1"/>
</dbReference>
<evidence type="ECO:0000256" key="11">
    <source>
        <dbReference type="PIRSR" id="PIRSR000445-2"/>
    </source>
</evidence>
<dbReference type="SUPFAM" id="SSF69075">
    <property type="entry name" value="Glutamyl tRNA-reductase dimerization domain"/>
    <property type="match status" value="1"/>
</dbReference>
<dbReference type="SUPFAM" id="SSF69742">
    <property type="entry name" value="Glutamyl tRNA-reductase catalytic, N-terminal domain"/>
    <property type="match status" value="1"/>
</dbReference>
<feature type="binding site" evidence="9 11">
    <location>
        <begin position="114"/>
        <end position="116"/>
    </location>
    <ligand>
        <name>substrate</name>
    </ligand>
</feature>
<evidence type="ECO:0000256" key="2">
    <source>
        <dbReference type="ARBA" id="ARBA00005916"/>
    </source>
</evidence>